<protein>
    <submittedName>
        <fullName evidence="2">Uncharacterized protein</fullName>
    </submittedName>
</protein>
<evidence type="ECO:0000313" key="3">
    <source>
        <dbReference type="Proteomes" id="UP000269493"/>
    </source>
</evidence>
<feature type="compositionally biased region" description="Basic and acidic residues" evidence="1">
    <location>
        <begin position="163"/>
        <end position="176"/>
    </location>
</feature>
<organism evidence="2 3">
    <name type="scientific">Coprobacter fastidiosus NSB1 = JCM 33896</name>
    <dbReference type="NCBI Taxonomy" id="1349822"/>
    <lineage>
        <taxon>Bacteria</taxon>
        <taxon>Pseudomonadati</taxon>
        <taxon>Bacteroidota</taxon>
        <taxon>Bacteroidia</taxon>
        <taxon>Bacteroidales</taxon>
        <taxon>Barnesiellaceae</taxon>
        <taxon>Coprobacter</taxon>
    </lineage>
</organism>
<dbReference type="OrthoDB" id="1118652at2"/>
<gene>
    <name evidence="2" type="ORF">BC742_1048</name>
</gene>
<dbReference type="AlphaFoldDB" id="A0A495WDR7"/>
<accession>A0A495WDR7</accession>
<comment type="caution">
    <text evidence="2">The sequence shown here is derived from an EMBL/GenBank/DDBJ whole genome shotgun (WGS) entry which is preliminary data.</text>
</comment>
<name>A0A495WDR7_9BACT</name>
<evidence type="ECO:0000313" key="2">
    <source>
        <dbReference type="EMBL" id="RKT58915.1"/>
    </source>
</evidence>
<evidence type="ECO:0000256" key="1">
    <source>
        <dbReference type="SAM" id="MobiDB-lite"/>
    </source>
</evidence>
<sequence length="212" mass="23460">MNLLAQEMGAFIIKKIIMNKTMTYIASLLLCIGSVSCGNNTKQQSQNTAEEQAIVSTGMEVDSLLANADSLAEKNITVQGICTHTCKHGAKKIFLMGSDDTQTIRIEAGELGQFSPDCVNSIVEVNGILKEQRIDENYLVQWEEQTKAKTEEKHGTGEAGCSTEKKARGETGNTTEERIADFRKKIAERKAKTGKDYLSFYFVEAESYKILE</sequence>
<dbReference type="Proteomes" id="UP000269493">
    <property type="component" value="Unassembled WGS sequence"/>
</dbReference>
<reference evidence="2 3" key="1">
    <citation type="submission" date="2018-10" db="EMBL/GenBank/DDBJ databases">
        <title>Genomic Encyclopedia of Archaeal and Bacterial Type Strains, Phase II (KMG-II): from individual species to whole genera.</title>
        <authorList>
            <person name="Goeker M."/>
        </authorList>
    </citation>
    <scope>NUCLEOTIDE SEQUENCE [LARGE SCALE GENOMIC DNA]</scope>
    <source>
        <strain evidence="2 3">NSB1</strain>
    </source>
</reference>
<keyword evidence="3" id="KW-1185">Reference proteome</keyword>
<feature type="region of interest" description="Disordered" evidence="1">
    <location>
        <begin position="147"/>
        <end position="176"/>
    </location>
</feature>
<proteinExistence type="predicted"/>
<dbReference type="EMBL" id="RBXN01000003">
    <property type="protein sequence ID" value="RKT58915.1"/>
    <property type="molecule type" value="Genomic_DNA"/>
</dbReference>
<feature type="compositionally biased region" description="Basic and acidic residues" evidence="1">
    <location>
        <begin position="147"/>
        <end position="156"/>
    </location>
</feature>